<accession>A0A5J4S7B2</accession>
<dbReference type="CDD" id="cd02947">
    <property type="entry name" value="TRX_family"/>
    <property type="match status" value="1"/>
</dbReference>
<evidence type="ECO:0000259" key="1">
    <source>
        <dbReference type="PROSITE" id="PS51352"/>
    </source>
</evidence>
<evidence type="ECO:0000313" key="2">
    <source>
        <dbReference type="EMBL" id="KAA6342009.1"/>
    </source>
</evidence>
<dbReference type="EC" id="1.8.1.8" evidence="2"/>
<dbReference type="AlphaFoldDB" id="A0A5J4S7B2"/>
<dbReference type="PROSITE" id="PS00194">
    <property type="entry name" value="THIOREDOXIN_1"/>
    <property type="match status" value="1"/>
</dbReference>
<reference evidence="2" key="1">
    <citation type="submission" date="2019-03" db="EMBL/GenBank/DDBJ databases">
        <title>Single cell metagenomics reveals metabolic interactions within the superorganism composed of flagellate Streblomastix strix and complex community of Bacteroidetes bacteria on its surface.</title>
        <authorList>
            <person name="Treitli S.C."/>
            <person name="Kolisko M."/>
            <person name="Husnik F."/>
            <person name="Keeling P."/>
            <person name="Hampl V."/>
        </authorList>
    </citation>
    <scope>NUCLEOTIDE SEQUENCE</scope>
    <source>
        <strain evidence="2">STM</strain>
    </source>
</reference>
<dbReference type="SUPFAM" id="SSF52833">
    <property type="entry name" value="Thioredoxin-like"/>
    <property type="match status" value="1"/>
</dbReference>
<organism evidence="2">
    <name type="scientific">termite gut metagenome</name>
    <dbReference type="NCBI Taxonomy" id="433724"/>
    <lineage>
        <taxon>unclassified sequences</taxon>
        <taxon>metagenomes</taxon>
        <taxon>organismal metagenomes</taxon>
    </lineage>
</organism>
<dbReference type="InterPro" id="IPR013766">
    <property type="entry name" value="Thioredoxin_domain"/>
</dbReference>
<gene>
    <name evidence="2" type="ORF">EZS27_010212</name>
</gene>
<keyword evidence="2" id="KW-0560">Oxidoreductase</keyword>
<dbReference type="Pfam" id="PF00085">
    <property type="entry name" value="Thioredoxin"/>
    <property type="match status" value="1"/>
</dbReference>
<dbReference type="EMBL" id="SNRY01000350">
    <property type="protein sequence ID" value="KAA6342009.1"/>
    <property type="molecule type" value="Genomic_DNA"/>
</dbReference>
<dbReference type="InterPro" id="IPR036249">
    <property type="entry name" value="Thioredoxin-like_sf"/>
</dbReference>
<name>A0A5J4S7B2_9ZZZZ</name>
<dbReference type="InterPro" id="IPR017937">
    <property type="entry name" value="Thioredoxin_CS"/>
</dbReference>
<dbReference type="GO" id="GO:0047134">
    <property type="term" value="F:protein-disulfide reductase [NAD(P)H] activity"/>
    <property type="evidence" value="ECO:0007669"/>
    <property type="project" value="UniProtKB-EC"/>
</dbReference>
<proteinExistence type="predicted"/>
<dbReference type="PROSITE" id="PS51352">
    <property type="entry name" value="THIOREDOXIN_2"/>
    <property type="match status" value="1"/>
</dbReference>
<comment type="caution">
    <text evidence="2">The sequence shown here is derived from an EMBL/GenBank/DDBJ whole genome shotgun (WGS) entry which is preliminary data.</text>
</comment>
<feature type="domain" description="Thioredoxin" evidence="1">
    <location>
        <begin position="10"/>
        <end position="143"/>
    </location>
</feature>
<protein>
    <submittedName>
        <fullName evidence="2">Thiol:disulfide interchange protein DsbD</fullName>
        <ecNumber evidence="2">1.8.1.8</ecNumber>
    </submittedName>
</protein>
<dbReference type="Gene3D" id="3.40.30.10">
    <property type="entry name" value="Glutaredoxin"/>
    <property type="match status" value="1"/>
</dbReference>
<sequence>MKLRAILFLLLAGLTFPLHSQEGKKEGVVFLENEPWETVLQKAKDQNRLIFMDCYTVWCGPCKGLAQDIFPQKKVGDYFNANFVNVSYDMEKGDGLMLYNKYKQHIIGFPTLLLINANEEVVHQMAGYKEADVLIEGMKAGASGWSLSASEEKYNAGARDLQTVTAYVNALNNAYFLDKIQPVIDDYLNTIPVDSLTNPDVWSLVGKYIKDPYSKPYRFVFDNIERKYQYRLKVNRYELETQLSSGMSDAVTEIIKTSQKTQNADTLKWLKERSEYLKQMLLQNTIKRFPTFAAKLYLNDLRLEQKPLELYNALFYIETTGVLVSEKDFVVNNYRYILENVKDKKIINAILSRLLEFHAGQKNVLSALVNNYYDVIALAYNKLGDKTKAAEAQNEYEKKKSEKGAYFKKLLSKDKEEKVKEKEESVQKIIE</sequence>